<feature type="transmembrane region" description="Helical" evidence="6">
    <location>
        <begin position="93"/>
        <end position="114"/>
    </location>
</feature>
<evidence type="ECO:0000313" key="8">
    <source>
        <dbReference type="EMBL" id="MFD0764621.1"/>
    </source>
</evidence>
<accession>A0ABW2ZEJ9</accession>
<dbReference type="InterPro" id="IPR050638">
    <property type="entry name" value="AA-Vitamin_Transporters"/>
</dbReference>
<feature type="transmembrane region" description="Helical" evidence="6">
    <location>
        <begin position="126"/>
        <end position="144"/>
    </location>
</feature>
<evidence type="ECO:0000256" key="6">
    <source>
        <dbReference type="SAM" id="Phobius"/>
    </source>
</evidence>
<feature type="transmembrane region" description="Helical" evidence="6">
    <location>
        <begin position="246"/>
        <end position="264"/>
    </location>
</feature>
<keyword evidence="5 6" id="KW-0472">Membrane</keyword>
<keyword evidence="9" id="KW-1185">Reference proteome</keyword>
<dbReference type="RefSeq" id="WP_377140356.1">
    <property type="nucleotide sequence ID" value="NZ_JBHTIA010000003.1"/>
</dbReference>
<dbReference type="PANTHER" id="PTHR32322:SF18">
    <property type="entry name" value="S-ADENOSYLMETHIONINE_S-ADENOSYLHOMOCYSTEINE TRANSPORTER"/>
    <property type="match status" value="1"/>
</dbReference>
<evidence type="ECO:0000256" key="2">
    <source>
        <dbReference type="ARBA" id="ARBA00022475"/>
    </source>
</evidence>
<reference evidence="9" key="1">
    <citation type="journal article" date="2019" name="Int. J. Syst. Evol. Microbiol.">
        <title>The Global Catalogue of Microorganisms (GCM) 10K type strain sequencing project: providing services to taxonomists for standard genome sequencing and annotation.</title>
        <authorList>
            <consortium name="The Broad Institute Genomics Platform"/>
            <consortium name="The Broad Institute Genome Sequencing Center for Infectious Disease"/>
            <person name="Wu L."/>
            <person name="Ma J."/>
        </authorList>
    </citation>
    <scope>NUCLEOTIDE SEQUENCE [LARGE SCALE GENOMIC DNA]</scope>
    <source>
        <strain evidence="9">CCUG 60742</strain>
    </source>
</reference>
<feature type="transmembrane region" description="Helical" evidence="6">
    <location>
        <begin position="215"/>
        <end position="234"/>
    </location>
</feature>
<feature type="transmembrane region" description="Helical" evidence="6">
    <location>
        <begin position="150"/>
        <end position="170"/>
    </location>
</feature>
<evidence type="ECO:0000256" key="5">
    <source>
        <dbReference type="ARBA" id="ARBA00023136"/>
    </source>
</evidence>
<feature type="domain" description="EamA" evidence="7">
    <location>
        <begin position="6"/>
        <end position="136"/>
    </location>
</feature>
<feature type="transmembrane region" description="Helical" evidence="6">
    <location>
        <begin position="32"/>
        <end position="54"/>
    </location>
</feature>
<dbReference type="SUPFAM" id="SSF103481">
    <property type="entry name" value="Multidrug resistance efflux transporter EmrE"/>
    <property type="match status" value="2"/>
</dbReference>
<feature type="transmembrane region" description="Helical" evidence="6">
    <location>
        <begin position="270"/>
        <end position="289"/>
    </location>
</feature>
<keyword evidence="4 6" id="KW-1133">Transmembrane helix</keyword>
<evidence type="ECO:0000256" key="4">
    <source>
        <dbReference type="ARBA" id="ARBA00022989"/>
    </source>
</evidence>
<sequence length="298" mass="32323">MKNFKVYLMLLLGMALFGSATPLSKLVSKDFPVFIAGGLRVLLAFIVLAPFIKLSNIKKYKGKDAWLLAGISLVGVLGFTVLMLYGMQMISGVTGSVIMSATPALTALLSVIFFKDNFDWKKGMAIALAVVGVVIMQLGSGAEAHGKNEILGIVLVVAAICCEAGYTLMGKALTKDYPPEDIATFSAIVGFIGFIPFMIWQFHDLSFGDVSIQSWIYLMLYGAGTMGLGSVLWYKGIQQVEGSMAATFMGVMPISALVLSYALLGEKFRWIHLIGFALVFSGVLLIISVHRQMKMKRM</sequence>
<dbReference type="PANTHER" id="PTHR32322">
    <property type="entry name" value="INNER MEMBRANE TRANSPORTER"/>
    <property type="match status" value="1"/>
</dbReference>
<evidence type="ECO:0000256" key="1">
    <source>
        <dbReference type="ARBA" id="ARBA00004651"/>
    </source>
</evidence>
<feature type="transmembrane region" description="Helical" evidence="6">
    <location>
        <begin position="66"/>
        <end position="87"/>
    </location>
</feature>
<gene>
    <name evidence="8" type="ORF">ACFQZI_07130</name>
</gene>
<evidence type="ECO:0000256" key="3">
    <source>
        <dbReference type="ARBA" id="ARBA00022692"/>
    </source>
</evidence>
<keyword evidence="2" id="KW-1003">Cell membrane</keyword>
<comment type="subcellular location">
    <subcellularLocation>
        <location evidence="1">Cell membrane</location>
        <topology evidence="1">Multi-pass membrane protein</topology>
    </subcellularLocation>
</comment>
<dbReference type="Gene3D" id="1.10.3730.20">
    <property type="match status" value="2"/>
</dbReference>
<dbReference type="InterPro" id="IPR000620">
    <property type="entry name" value="EamA_dom"/>
</dbReference>
<comment type="caution">
    <text evidence="8">The sequence shown here is derived from an EMBL/GenBank/DDBJ whole genome shotgun (WGS) entry which is preliminary data.</text>
</comment>
<dbReference type="Proteomes" id="UP001597073">
    <property type="component" value="Unassembled WGS sequence"/>
</dbReference>
<proteinExistence type="predicted"/>
<dbReference type="EMBL" id="JBHTIA010000003">
    <property type="protein sequence ID" value="MFD0764621.1"/>
    <property type="molecule type" value="Genomic_DNA"/>
</dbReference>
<name>A0ABW2ZEJ9_9SPHI</name>
<keyword evidence="3 6" id="KW-0812">Transmembrane</keyword>
<feature type="domain" description="EamA" evidence="7">
    <location>
        <begin position="151"/>
        <end position="287"/>
    </location>
</feature>
<protein>
    <submittedName>
        <fullName evidence="8">DMT family transporter</fullName>
    </submittedName>
</protein>
<organism evidence="8 9">
    <name type="scientific">Mucilaginibacter lutimaris</name>
    <dbReference type="NCBI Taxonomy" id="931629"/>
    <lineage>
        <taxon>Bacteria</taxon>
        <taxon>Pseudomonadati</taxon>
        <taxon>Bacteroidota</taxon>
        <taxon>Sphingobacteriia</taxon>
        <taxon>Sphingobacteriales</taxon>
        <taxon>Sphingobacteriaceae</taxon>
        <taxon>Mucilaginibacter</taxon>
    </lineage>
</organism>
<feature type="transmembrane region" description="Helical" evidence="6">
    <location>
        <begin position="182"/>
        <end position="203"/>
    </location>
</feature>
<evidence type="ECO:0000313" key="9">
    <source>
        <dbReference type="Proteomes" id="UP001597073"/>
    </source>
</evidence>
<evidence type="ECO:0000259" key="7">
    <source>
        <dbReference type="Pfam" id="PF00892"/>
    </source>
</evidence>
<dbReference type="Pfam" id="PF00892">
    <property type="entry name" value="EamA"/>
    <property type="match status" value="2"/>
</dbReference>
<dbReference type="InterPro" id="IPR037185">
    <property type="entry name" value="EmrE-like"/>
</dbReference>